<feature type="domain" description="PAC" evidence="17">
    <location>
        <begin position="83"/>
        <end position="138"/>
    </location>
</feature>
<dbReference type="SMART" id="SM00086">
    <property type="entry name" value="PAC"/>
    <property type="match status" value="3"/>
</dbReference>
<reference evidence="18 19" key="1">
    <citation type="submission" date="2019-02" db="EMBL/GenBank/DDBJ databases">
        <title>Deep-cultivation of Planctomycetes and their phenomic and genomic characterization uncovers novel biology.</title>
        <authorList>
            <person name="Wiegand S."/>
            <person name="Jogler M."/>
            <person name="Boedeker C."/>
            <person name="Pinto D."/>
            <person name="Vollmers J."/>
            <person name="Rivas-Marin E."/>
            <person name="Kohn T."/>
            <person name="Peeters S.H."/>
            <person name="Heuer A."/>
            <person name="Rast P."/>
            <person name="Oberbeckmann S."/>
            <person name="Bunk B."/>
            <person name="Jeske O."/>
            <person name="Meyerdierks A."/>
            <person name="Storesund J.E."/>
            <person name="Kallscheuer N."/>
            <person name="Luecker S."/>
            <person name="Lage O.M."/>
            <person name="Pohl T."/>
            <person name="Merkel B.J."/>
            <person name="Hornburger P."/>
            <person name="Mueller R.-W."/>
            <person name="Bruemmer F."/>
            <person name="Labrenz M."/>
            <person name="Spormann A.M."/>
            <person name="Op Den Camp H."/>
            <person name="Overmann J."/>
            <person name="Amann R."/>
            <person name="Jetten M.S.M."/>
            <person name="Mascher T."/>
            <person name="Medema M.H."/>
            <person name="Devos D.P."/>
            <person name="Kaster A.-K."/>
            <person name="Ovreas L."/>
            <person name="Rohde M."/>
            <person name="Galperin M.Y."/>
            <person name="Jogler C."/>
        </authorList>
    </citation>
    <scope>NUCLEOTIDE SEQUENCE [LARGE SCALE GENOMIC DNA]</scope>
    <source>
        <strain evidence="18 19">Pla100</strain>
    </source>
</reference>
<feature type="region of interest" description="Disordered" evidence="13">
    <location>
        <begin position="366"/>
        <end position="387"/>
    </location>
</feature>
<evidence type="ECO:0000259" key="16">
    <source>
        <dbReference type="PROSITE" id="PS50112"/>
    </source>
</evidence>
<dbReference type="PROSITE" id="PS50110">
    <property type="entry name" value="RESPONSE_REGULATORY"/>
    <property type="match status" value="1"/>
</dbReference>
<dbReference type="PROSITE" id="PS50109">
    <property type="entry name" value="HIS_KIN"/>
    <property type="match status" value="1"/>
</dbReference>
<evidence type="ECO:0000313" key="19">
    <source>
        <dbReference type="Proteomes" id="UP000316213"/>
    </source>
</evidence>
<dbReference type="GO" id="GO:0009927">
    <property type="term" value="F:histidine phosphotransfer kinase activity"/>
    <property type="evidence" value="ECO:0007669"/>
    <property type="project" value="TreeGrafter"/>
</dbReference>
<gene>
    <name evidence="18" type="primary">luxQ_1</name>
    <name evidence="18" type="ORF">Pla100_04730</name>
</gene>
<evidence type="ECO:0000256" key="1">
    <source>
        <dbReference type="ARBA" id="ARBA00000085"/>
    </source>
</evidence>
<feature type="modified residue" description="4-aspartylphosphate" evidence="12">
    <location>
        <position position="870"/>
    </location>
</feature>
<keyword evidence="5 18" id="KW-0808">Transferase</keyword>
<keyword evidence="7 18" id="KW-0418">Kinase</keyword>
<evidence type="ECO:0000256" key="8">
    <source>
        <dbReference type="ARBA" id="ARBA00022840"/>
    </source>
</evidence>
<evidence type="ECO:0000256" key="7">
    <source>
        <dbReference type="ARBA" id="ARBA00022777"/>
    </source>
</evidence>
<sequence>MKQITTYQQRLRLAVSMADMGLIEIDYEKDTAIADERAATIFDLQADVPLARKEVHERFHPADRAIIEQKIRDNLDPQGKGHFSMDHRVLRRDGSVRWLNVRKQVFFEEVGGQLRPVSGLLAAVDITHRKRVEEQMRQSRDTLGQLVEENPFGVYVIDSNFRVCYASAGARKAFANIRSLIGHDFADAIALIWPKNVAQEVIDRFRHTLLTGATYHAPQLTHQRADIDLVESYEWKIKRIKLPDEQYGVVCYYYDATERQNWEQSLRESETRFRRMTDASPAVVWVTDVNHQCTFLSRGWYENTGQEPDSGLGLGWLDMIHPDDREDAKRVILTAMTQREPFEYDYRLRTPDGSYRWALDSGRPIFASPSGSTESCQKPTGESANDPTDVQATFEGYVGSVIDVHERHSAQESLSRHAAKLERSESRLQMAAEATGFGTYELDVLTGDAVWSDEMFRITGVNRDRPVSPDQMETLVHPLDLSRFRELVSSLRVPAGPDRYQSEFRIVRPDGQTRWVADSARVYHDESEPRQNHSRIVGTLQDITDRKLFEQSLQRAKRAAEAANRSRGEFLANMSHEIRTPMSAILGHADILRDHLKDPDNIQVVETIRRNGRFLLEIINDILDLSKIDAGKLEIERAPMQPDRLVAEVRSLMDVRASEKGLPLTIEFKNRIPEKIESDPVRLRQVLVNLLGNAIKFTDDGNVRLVISYDEDRQRLTFDVIDTGIGIRRDDLNRIFEPFKQADNSATRSFGGTGLGLAICRRLAEALGGQVTARSKLGDGSQFTLSIDAPALGPLIQPNLSLDRRGESDASQVQLTGHYLIVDDRRDIRYLAQHFIEKAGGTVTTATNGREAVEAVMSPSTTGLDLIVMDMQMPVMDGYEATRELRRRGCELPIIALTANAMKSDRDQCLAAGCTDYTTKPLDRDYLIQLIDRLTIKKTTQPGGASNP</sequence>
<dbReference type="CDD" id="cd16922">
    <property type="entry name" value="HATPase_EvgS-ArcB-TorS-like"/>
    <property type="match status" value="1"/>
</dbReference>
<dbReference type="FunFam" id="3.30.450.20:FF:000099">
    <property type="entry name" value="Sensory box sensor histidine kinase"/>
    <property type="match status" value="1"/>
</dbReference>
<evidence type="ECO:0000256" key="2">
    <source>
        <dbReference type="ARBA" id="ARBA00004370"/>
    </source>
</evidence>
<feature type="domain" description="PAS" evidence="16">
    <location>
        <begin position="269"/>
        <end position="339"/>
    </location>
</feature>
<dbReference type="Pfam" id="PF00072">
    <property type="entry name" value="Response_reg"/>
    <property type="match status" value="1"/>
</dbReference>
<dbReference type="Gene3D" id="3.40.50.2300">
    <property type="match status" value="1"/>
</dbReference>
<dbReference type="SMART" id="SM00448">
    <property type="entry name" value="REC"/>
    <property type="match status" value="1"/>
</dbReference>
<feature type="domain" description="PAC" evidence="17">
    <location>
        <begin position="500"/>
        <end position="555"/>
    </location>
</feature>
<evidence type="ECO:0000313" key="18">
    <source>
        <dbReference type="EMBL" id="TWU03546.1"/>
    </source>
</evidence>
<dbReference type="Proteomes" id="UP000316213">
    <property type="component" value="Unassembled WGS sequence"/>
</dbReference>
<evidence type="ECO:0000256" key="5">
    <source>
        <dbReference type="ARBA" id="ARBA00022679"/>
    </source>
</evidence>
<evidence type="ECO:0000256" key="13">
    <source>
        <dbReference type="SAM" id="MobiDB-lite"/>
    </source>
</evidence>
<proteinExistence type="predicted"/>
<dbReference type="Gene3D" id="2.10.70.100">
    <property type="match status" value="2"/>
</dbReference>
<dbReference type="Pfam" id="PF00512">
    <property type="entry name" value="HisKA"/>
    <property type="match status" value="1"/>
</dbReference>
<dbReference type="PROSITE" id="PS50113">
    <property type="entry name" value="PAC"/>
    <property type="match status" value="2"/>
</dbReference>
<evidence type="ECO:0000256" key="6">
    <source>
        <dbReference type="ARBA" id="ARBA00022741"/>
    </source>
</evidence>
<dbReference type="InterPro" id="IPR004358">
    <property type="entry name" value="Sig_transdc_His_kin-like_C"/>
</dbReference>
<dbReference type="GO" id="GO:0000155">
    <property type="term" value="F:phosphorelay sensor kinase activity"/>
    <property type="evidence" value="ECO:0007669"/>
    <property type="project" value="InterPro"/>
</dbReference>
<dbReference type="SUPFAM" id="SSF55874">
    <property type="entry name" value="ATPase domain of HSP90 chaperone/DNA topoisomerase II/histidine kinase"/>
    <property type="match status" value="1"/>
</dbReference>
<dbReference type="InterPro" id="IPR003661">
    <property type="entry name" value="HisK_dim/P_dom"/>
</dbReference>
<dbReference type="NCBIfam" id="TIGR00229">
    <property type="entry name" value="sensory_box"/>
    <property type="match status" value="3"/>
</dbReference>
<protein>
    <recommendedName>
        <fullName evidence="3">histidine kinase</fullName>
        <ecNumber evidence="3">2.7.13.3</ecNumber>
    </recommendedName>
</protein>
<dbReference type="GO" id="GO:0005524">
    <property type="term" value="F:ATP binding"/>
    <property type="evidence" value="ECO:0007669"/>
    <property type="project" value="UniProtKB-KW"/>
</dbReference>
<keyword evidence="4 12" id="KW-0597">Phosphoprotein</keyword>
<dbReference type="SUPFAM" id="SSF47384">
    <property type="entry name" value="Homodimeric domain of signal transducing histidine kinase"/>
    <property type="match status" value="1"/>
</dbReference>
<evidence type="ECO:0000256" key="10">
    <source>
        <dbReference type="ARBA" id="ARBA00023136"/>
    </source>
</evidence>
<dbReference type="RefSeq" id="WP_146576039.1">
    <property type="nucleotide sequence ID" value="NZ_SJPM01000001.1"/>
</dbReference>
<dbReference type="GO" id="GO:0005886">
    <property type="term" value="C:plasma membrane"/>
    <property type="evidence" value="ECO:0007669"/>
    <property type="project" value="TreeGrafter"/>
</dbReference>
<dbReference type="SMART" id="SM00388">
    <property type="entry name" value="HisKA"/>
    <property type="match status" value="1"/>
</dbReference>
<evidence type="ECO:0000259" key="15">
    <source>
        <dbReference type="PROSITE" id="PS50110"/>
    </source>
</evidence>
<keyword evidence="9" id="KW-0902">Two-component regulatory system</keyword>
<dbReference type="FunFam" id="3.30.565.10:FF:000010">
    <property type="entry name" value="Sensor histidine kinase RcsC"/>
    <property type="match status" value="1"/>
</dbReference>
<organism evidence="18 19">
    <name type="scientific">Neorhodopirellula pilleata</name>
    <dbReference type="NCBI Taxonomy" id="2714738"/>
    <lineage>
        <taxon>Bacteria</taxon>
        <taxon>Pseudomonadati</taxon>
        <taxon>Planctomycetota</taxon>
        <taxon>Planctomycetia</taxon>
        <taxon>Pirellulales</taxon>
        <taxon>Pirellulaceae</taxon>
        <taxon>Neorhodopirellula</taxon>
    </lineage>
</organism>
<feature type="domain" description="Response regulatory" evidence="15">
    <location>
        <begin position="818"/>
        <end position="935"/>
    </location>
</feature>
<dbReference type="InterPro" id="IPR036097">
    <property type="entry name" value="HisK_dim/P_sf"/>
</dbReference>
<dbReference type="PRINTS" id="PR00344">
    <property type="entry name" value="BCTRLSENSOR"/>
</dbReference>
<feature type="domain" description="PAS" evidence="16">
    <location>
        <begin position="7"/>
        <end position="78"/>
    </location>
</feature>
<dbReference type="InterPro" id="IPR003594">
    <property type="entry name" value="HATPase_dom"/>
</dbReference>
<name>A0A5C6AWU7_9BACT</name>
<dbReference type="PROSITE" id="PS50112">
    <property type="entry name" value="PAS"/>
    <property type="match status" value="2"/>
</dbReference>
<evidence type="ECO:0000259" key="17">
    <source>
        <dbReference type="PROSITE" id="PS50113"/>
    </source>
</evidence>
<dbReference type="InterPro" id="IPR005467">
    <property type="entry name" value="His_kinase_dom"/>
</dbReference>
<feature type="domain" description="Histidine kinase" evidence="14">
    <location>
        <begin position="573"/>
        <end position="791"/>
    </location>
</feature>
<dbReference type="SMART" id="SM00387">
    <property type="entry name" value="HATPase_c"/>
    <property type="match status" value="1"/>
</dbReference>
<evidence type="ECO:0000256" key="4">
    <source>
        <dbReference type="ARBA" id="ARBA00022553"/>
    </source>
</evidence>
<dbReference type="Gene3D" id="1.10.287.130">
    <property type="match status" value="1"/>
</dbReference>
<feature type="compositionally biased region" description="Polar residues" evidence="13">
    <location>
        <begin position="369"/>
        <end position="387"/>
    </location>
</feature>
<evidence type="ECO:0000256" key="11">
    <source>
        <dbReference type="ARBA" id="ARBA00023306"/>
    </source>
</evidence>
<dbReference type="InterPro" id="IPR001789">
    <property type="entry name" value="Sig_transdc_resp-reg_receiver"/>
</dbReference>
<dbReference type="CDD" id="cd00082">
    <property type="entry name" value="HisKA"/>
    <property type="match status" value="1"/>
</dbReference>
<evidence type="ECO:0000256" key="12">
    <source>
        <dbReference type="PROSITE-ProRule" id="PRU00169"/>
    </source>
</evidence>
<dbReference type="EMBL" id="SJPM01000001">
    <property type="protein sequence ID" value="TWU03546.1"/>
    <property type="molecule type" value="Genomic_DNA"/>
</dbReference>
<dbReference type="InterPro" id="IPR000014">
    <property type="entry name" value="PAS"/>
</dbReference>
<evidence type="ECO:0000256" key="9">
    <source>
        <dbReference type="ARBA" id="ARBA00023012"/>
    </source>
</evidence>
<comment type="catalytic activity">
    <reaction evidence="1">
        <text>ATP + protein L-histidine = ADP + protein N-phospho-L-histidine.</text>
        <dbReference type="EC" id="2.7.13.3"/>
    </reaction>
</comment>
<dbReference type="InterPro" id="IPR036890">
    <property type="entry name" value="HATPase_C_sf"/>
</dbReference>
<keyword evidence="8" id="KW-0067">ATP-binding</keyword>
<dbReference type="FunFam" id="1.10.287.130:FF:000038">
    <property type="entry name" value="Sensory transduction histidine kinase"/>
    <property type="match status" value="1"/>
</dbReference>
<comment type="caution">
    <text evidence="18">The sequence shown here is derived from an EMBL/GenBank/DDBJ whole genome shotgun (WGS) entry which is preliminary data.</text>
</comment>
<dbReference type="CDD" id="cd00130">
    <property type="entry name" value="PAS"/>
    <property type="match status" value="3"/>
</dbReference>
<keyword evidence="10" id="KW-0472">Membrane</keyword>
<dbReference type="OrthoDB" id="9803190at2"/>
<dbReference type="AlphaFoldDB" id="A0A5C6AWU7"/>
<dbReference type="PANTHER" id="PTHR43047">
    <property type="entry name" value="TWO-COMPONENT HISTIDINE PROTEIN KINASE"/>
    <property type="match status" value="1"/>
</dbReference>
<dbReference type="InterPro" id="IPR013655">
    <property type="entry name" value="PAS_fold_3"/>
</dbReference>
<dbReference type="SUPFAM" id="SSF52172">
    <property type="entry name" value="CheY-like"/>
    <property type="match status" value="1"/>
</dbReference>
<dbReference type="Gene3D" id="3.30.565.10">
    <property type="entry name" value="Histidine kinase-like ATPase, C-terminal domain"/>
    <property type="match status" value="1"/>
</dbReference>
<keyword evidence="19" id="KW-1185">Reference proteome</keyword>
<dbReference type="InterPro" id="IPR001610">
    <property type="entry name" value="PAC"/>
</dbReference>
<dbReference type="Gene3D" id="3.30.450.20">
    <property type="entry name" value="PAS domain"/>
    <property type="match status" value="4"/>
</dbReference>
<evidence type="ECO:0000256" key="3">
    <source>
        <dbReference type="ARBA" id="ARBA00012438"/>
    </source>
</evidence>
<dbReference type="SUPFAM" id="SSF55785">
    <property type="entry name" value="PYP-like sensor domain (PAS domain)"/>
    <property type="match status" value="4"/>
</dbReference>
<dbReference type="EC" id="2.7.13.3" evidence="3"/>
<keyword evidence="11" id="KW-0131">Cell cycle</keyword>
<evidence type="ECO:0000259" key="14">
    <source>
        <dbReference type="PROSITE" id="PS50109"/>
    </source>
</evidence>
<comment type="subcellular location">
    <subcellularLocation>
        <location evidence="2">Membrane</location>
    </subcellularLocation>
</comment>
<dbReference type="Pfam" id="PF02518">
    <property type="entry name" value="HATPase_c"/>
    <property type="match status" value="1"/>
</dbReference>
<accession>A0A5C6AWU7</accession>
<dbReference type="InterPro" id="IPR035965">
    <property type="entry name" value="PAS-like_dom_sf"/>
</dbReference>
<dbReference type="CDD" id="cd17546">
    <property type="entry name" value="REC_hyHK_CKI1_RcsC-like"/>
    <property type="match status" value="1"/>
</dbReference>
<dbReference type="Pfam" id="PF08447">
    <property type="entry name" value="PAS_3"/>
    <property type="match status" value="3"/>
</dbReference>
<dbReference type="InterPro" id="IPR000700">
    <property type="entry name" value="PAS-assoc_C"/>
</dbReference>
<dbReference type="PANTHER" id="PTHR43047:SF72">
    <property type="entry name" value="OSMOSENSING HISTIDINE PROTEIN KINASE SLN1"/>
    <property type="match status" value="1"/>
</dbReference>
<dbReference type="SMART" id="SM00091">
    <property type="entry name" value="PAS"/>
    <property type="match status" value="4"/>
</dbReference>
<keyword evidence="6" id="KW-0547">Nucleotide-binding</keyword>
<dbReference type="FunFam" id="3.40.50.2300:FF:000605">
    <property type="entry name" value="Sensory transduction histidine kinase"/>
    <property type="match status" value="1"/>
</dbReference>
<dbReference type="InterPro" id="IPR011006">
    <property type="entry name" value="CheY-like_superfamily"/>
</dbReference>